<organism evidence="2 3">
    <name type="scientific">Tsuneonella aeria</name>
    <dbReference type="NCBI Taxonomy" id="1837929"/>
    <lineage>
        <taxon>Bacteria</taxon>
        <taxon>Pseudomonadati</taxon>
        <taxon>Pseudomonadota</taxon>
        <taxon>Alphaproteobacteria</taxon>
        <taxon>Sphingomonadales</taxon>
        <taxon>Erythrobacteraceae</taxon>
        <taxon>Tsuneonella</taxon>
    </lineage>
</organism>
<dbReference type="EMBL" id="WTZA01000002">
    <property type="protein sequence ID" value="MXO75788.1"/>
    <property type="molecule type" value="Genomic_DNA"/>
</dbReference>
<feature type="transmembrane region" description="Helical" evidence="1">
    <location>
        <begin position="6"/>
        <end position="27"/>
    </location>
</feature>
<evidence type="ECO:0000313" key="2">
    <source>
        <dbReference type="EMBL" id="MXO75788.1"/>
    </source>
</evidence>
<dbReference type="AlphaFoldDB" id="A0A6I4TGX1"/>
<evidence type="ECO:0000256" key="1">
    <source>
        <dbReference type="SAM" id="Phobius"/>
    </source>
</evidence>
<gene>
    <name evidence="2" type="ORF">GRI40_11225</name>
</gene>
<accession>A0A6I4TGX1</accession>
<dbReference type="Proteomes" id="UP000439522">
    <property type="component" value="Unassembled WGS sequence"/>
</dbReference>
<comment type="caution">
    <text evidence="2">The sequence shown here is derived from an EMBL/GenBank/DDBJ whole genome shotgun (WGS) entry which is preliminary data.</text>
</comment>
<dbReference type="RefSeq" id="WP_160611673.1">
    <property type="nucleotide sequence ID" value="NZ_WTZA01000002.1"/>
</dbReference>
<keyword evidence="1" id="KW-1133">Transmembrane helix</keyword>
<reference evidence="2 3" key="1">
    <citation type="submission" date="2019-12" db="EMBL/GenBank/DDBJ databases">
        <title>Genomic-based taxomic classification of the family Erythrobacteraceae.</title>
        <authorList>
            <person name="Xu L."/>
        </authorList>
    </citation>
    <scope>NUCLEOTIDE SEQUENCE [LARGE SCALE GENOMIC DNA]</scope>
    <source>
        <strain evidence="2 3">100921-2</strain>
    </source>
</reference>
<dbReference type="OrthoDB" id="9803673at2"/>
<sequence length="77" mass="8468">MTLFESIFAFISIVISLALTHLIAGVVRLVRLAERNRISLIHGCWLWLAFVLVIGNWARLVGCRTTRTGRPGGSSCG</sequence>
<name>A0A6I4TGX1_9SPHN</name>
<keyword evidence="1" id="KW-0472">Membrane</keyword>
<feature type="transmembrane region" description="Helical" evidence="1">
    <location>
        <begin position="39"/>
        <end position="58"/>
    </location>
</feature>
<keyword evidence="3" id="KW-1185">Reference proteome</keyword>
<protein>
    <submittedName>
        <fullName evidence="2">Uncharacterized protein</fullName>
    </submittedName>
</protein>
<proteinExistence type="predicted"/>
<evidence type="ECO:0000313" key="3">
    <source>
        <dbReference type="Proteomes" id="UP000439522"/>
    </source>
</evidence>
<keyword evidence="1" id="KW-0812">Transmembrane</keyword>